<comment type="catalytic activity">
    <reaction evidence="1">
        <text>(4aS,6R)-4a-hydroxy-L-erythro-5,6,7,8-tetrahydrobiopterin = (6R)-L-erythro-6,7-dihydrobiopterin + H2O</text>
        <dbReference type="Rhea" id="RHEA:11920"/>
        <dbReference type="ChEBI" id="CHEBI:15377"/>
        <dbReference type="ChEBI" id="CHEBI:15642"/>
        <dbReference type="ChEBI" id="CHEBI:43120"/>
        <dbReference type="EC" id="4.2.1.96"/>
    </reaction>
</comment>
<keyword evidence="7" id="KW-1185">Reference proteome</keyword>
<dbReference type="InterPro" id="IPR036428">
    <property type="entry name" value="PCD_sf"/>
</dbReference>
<organism evidence="6 7">
    <name type="scientific">Suillus placidus</name>
    <dbReference type="NCBI Taxonomy" id="48579"/>
    <lineage>
        <taxon>Eukaryota</taxon>
        <taxon>Fungi</taxon>
        <taxon>Dikarya</taxon>
        <taxon>Basidiomycota</taxon>
        <taxon>Agaricomycotina</taxon>
        <taxon>Agaricomycetes</taxon>
        <taxon>Agaricomycetidae</taxon>
        <taxon>Boletales</taxon>
        <taxon>Suillineae</taxon>
        <taxon>Suillaceae</taxon>
        <taxon>Suillus</taxon>
    </lineage>
</organism>
<evidence type="ECO:0000256" key="5">
    <source>
        <dbReference type="ARBA" id="ARBA00030497"/>
    </source>
</evidence>
<dbReference type="GO" id="GO:0006729">
    <property type="term" value="P:tetrahydrobiopterin biosynthetic process"/>
    <property type="evidence" value="ECO:0007669"/>
    <property type="project" value="InterPro"/>
</dbReference>
<dbReference type="PANTHER" id="PTHR12599">
    <property type="entry name" value="PTERIN-4-ALPHA-CARBINOLAMINE DEHYDRATASE"/>
    <property type="match status" value="1"/>
</dbReference>
<evidence type="ECO:0000256" key="1">
    <source>
        <dbReference type="ARBA" id="ARBA00001554"/>
    </source>
</evidence>
<reference evidence="6" key="1">
    <citation type="journal article" date="2020" name="New Phytol.">
        <title>Comparative genomics reveals dynamic genome evolution in host specialist ectomycorrhizal fungi.</title>
        <authorList>
            <person name="Lofgren L.A."/>
            <person name="Nguyen N.H."/>
            <person name="Vilgalys R."/>
            <person name="Ruytinx J."/>
            <person name="Liao H.L."/>
            <person name="Branco S."/>
            <person name="Kuo A."/>
            <person name="LaButti K."/>
            <person name="Lipzen A."/>
            <person name="Andreopoulos W."/>
            <person name="Pangilinan J."/>
            <person name="Riley R."/>
            <person name="Hundley H."/>
            <person name="Na H."/>
            <person name="Barry K."/>
            <person name="Grigoriev I.V."/>
            <person name="Stajich J.E."/>
            <person name="Kennedy P.G."/>
        </authorList>
    </citation>
    <scope>NUCLEOTIDE SEQUENCE</scope>
    <source>
        <strain evidence="6">DOB743</strain>
    </source>
</reference>
<dbReference type="SUPFAM" id="SSF55248">
    <property type="entry name" value="PCD-like"/>
    <property type="match status" value="1"/>
</dbReference>
<dbReference type="InterPro" id="IPR001533">
    <property type="entry name" value="Pterin_deHydtase"/>
</dbReference>
<dbReference type="PANTHER" id="PTHR12599:SF0">
    <property type="entry name" value="PTERIN-4-ALPHA-CARBINOLAMINE DEHYDRATASE"/>
    <property type="match status" value="1"/>
</dbReference>
<proteinExistence type="inferred from homology"/>
<dbReference type="Proteomes" id="UP000714275">
    <property type="component" value="Unassembled WGS sequence"/>
</dbReference>
<name>A0A9P6ZW11_9AGAM</name>
<dbReference type="AlphaFoldDB" id="A0A9P6ZW11"/>
<evidence type="ECO:0000313" key="6">
    <source>
        <dbReference type="EMBL" id="KAG1777788.1"/>
    </source>
</evidence>
<dbReference type="GO" id="GO:0008124">
    <property type="term" value="F:4-alpha-hydroxytetrahydrobiopterin dehydratase activity"/>
    <property type="evidence" value="ECO:0007669"/>
    <property type="project" value="UniProtKB-EC"/>
</dbReference>
<protein>
    <recommendedName>
        <fullName evidence="3">4a-hydroxytetrahydrobiopterin dehydratase</fullName>
        <ecNumber evidence="3">4.2.1.96</ecNumber>
    </recommendedName>
    <alternativeName>
        <fullName evidence="5">4-alpha-hydroxy-tetrahydropterin dehydratase</fullName>
    </alternativeName>
</protein>
<comment type="similarity">
    <text evidence="2">Belongs to the pterin-4-alpha-carbinolamine dehydratase family.</text>
</comment>
<dbReference type="EMBL" id="JABBWD010000019">
    <property type="protein sequence ID" value="KAG1777788.1"/>
    <property type="molecule type" value="Genomic_DNA"/>
</dbReference>
<sequence>MGSLEVHDLPEIPPLPSRPILHISLEDVTTYIQPLVSRQWKVGHVCTGVGEDEILSLDRHYKFKGFNDVMDFVQGVADISRAEKHHARIVIEYNTVDIFSHTHSAYTFHRVGKGKPESKKVPGLTRRDIRFAIKIEELHETFKERGRTMQFVPAAPTQLQRQSMKSVLRRYSQNQTVAKTEDVHPQHIIEQCDGNPATRS</sequence>
<gene>
    <name evidence="6" type="ORF">EV702DRAFT_223812</name>
</gene>
<accession>A0A9P6ZW11</accession>
<keyword evidence="4" id="KW-0456">Lyase</keyword>
<dbReference type="Pfam" id="PF01329">
    <property type="entry name" value="Pterin_4a"/>
    <property type="match status" value="1"/>
</dbReference>
<dbReference type="Gene3D" id="3.30.1360.20">
    <property type="entry name" value="Transcriptional coactivator/pterin dehydratase"/>
    <property type="match status" value="1"/>
</dbReference>
<dbReference type="EC" id="4.2.1.96" evidence="3"/>
<evidence type="ECO:0000256" key="2">
    <source>
        <dbReference type="ARBA" id="ARBA00006472"/>
    </source>
</evidence>
<evidence type="ECO:0000313" key="7">
    <source>
        <dbReference type="Proteomes" id="UP000714275"/>
    </source>
</evidence>
<evidence type="ECO:0000256" key="4">
    <source>
        <dbReference type="ARBA" id="ARBA00023239"/>
    </source>
</evidence>
<comment type="caution">
    <text evidence="6">The sequence shown here is derived from an EMBL/GenBank/DDBJ whole genome shotgun (WGS) entry which is preliminary data.</text>
</comment>
<dbReference type="CDD" id="cd00488">
    <property type="entry name" value="PCD_DCoH"/>
    <property type="match status" value="1"/>
</dbReference>
<dbReference type="OrthoDB" id="3263285at2759"/>
<evidence type="ECO:0000256" key="3">
    <source>
        <dbReference type="ARBA" id="ARBA00013252"/>
    </source>
</evidence>